<dbReference type="InterPro" id="IPR050273">
    <property type="entry name" value="GppA/Ppx_hydrolase"/>
</dbReference>
<dbReference type="CDD" id="cd24052">
    <property type="entry name" value="ASKHA_NBD_HpPPX-GppA-like"/>
    <property type="match status" value="1"/>
</dbReference>
<evidence type="ECO:0000259" key="2">
    <source>
        <dbReference type="Pfam" id="PF02541"/>
    </source>
</evidence>
<evidence type="ECO:0000313" key="3">
    <source>
        <dbReference type="EMBL" id="HIU96011.1"/>
    </source>
</evidence>
<dbReference type="Gene3D" id="3.30.420.150">
    <property type="entry name" value="Exopolyphosphatase. Domain 2"/>
    <property type="match status" value="1"/>
</dbReference>
<dbReference type="Proteomes" id="UP000824130">
    <property type="component" value="Unassembled WGS sequence"/>
</dbReference>
<dbReference type="InterPro" id="IPR043129">
    <property type="entry name" value="ATPase_NBD"/>
</dbReference>
<comment type="caution">
    <text evidence="3">The sequence shown here is derived from an EMBL/GenBank/DDBJ whole genome shotgun (WGS) entry which is preliminary data.</text>
</comment>
<evidence type="ECO:0000256" key="1">
    <source>
        <dbReference type="ARBA" id="ARBA00007125"/>
    </source>
</evidence>
<dbReference type="PANTHER" id="PTHR30005:SF0">
    <property type="entry name" value="RETROGRADE REGULATION PROTEIN 2"/>
    <property type="match status" value="1"/>
</dbReference>
<dbReference type="Gene3D" id="3.30.420.40">
    <property type="match status" value="1"/>
</dbReference>
<dbReference type="InterPro" id="IPR003695">
    <property type="entry name" value="Ppx_GppA_N"/>
</dbReference>
<organism evidence="3 4">
    <name type="scientific">Candidatus Allocopromorpha excrementipullorum</name>
    <dbReference type="NCBI Taxonomy" id="2840743"/>
    <lineage>
        <taxon>Bacteria</taxon>
        <taxon>Bacillati</taxon>
        <taxon>Bacillota</taxon>
        <taxon>Clostridia</taxon>
        <taxon>Eubacteriales</taxon>
        <taxon>Eubacteriaceae</taxon>
        <taxon>Eubacteriaceae incertae sedis</taxon>
        <taxon>Candidatus Allocopromorpha</taxon>
    </lineage>
</organism>
<name>A0A9D1SVA4_9FIRM</name>
<reference evidence="3" key="1">
    <citation type="submission" date="2020-10" db="EMBL/GenBank/DDBJ databases">
        <authorList>
            <person name="Gilroy R."/>
        </authorList>
    </citation>
    <scope>NUCLEOTIDE SEQUENCE</scope>
    <source>
        <strain evidence="3">ChiSjej4B22-8349</strain>
    </source>
</reference>
<accession>A0A9D1SVA4</accession>
<feature type="domain" description="Ppx/GppA phosphatase N-terminal" evidence="2">
    <location>
        <begin position="16"/>
        <end position="297"/>
    </location>
</feature>
<proteinExistence type="inferred from homology"/>
<dbReference type="GO" id="GO:0016462">
    <property type="term" value="F:pyrophosphatase activity"/>
    <property type="evidence" value="ECO:0007669"/>
    <property type="project" value="TreeGrafter"/>
</dbReference>
<protein>
    <recommendedName>
        <fullName evidence="2">Ppx/GppA phosphatase N-terminal domain-containing protein</fullName>
    </recommendedName>
</protein>
<reference evidence="3" key="2">
    <citation type="journal article" date="2021" name="PeerJ">
        <title>Extensive microbial diversity within the chicken gut microbiome revealed by metagenomics and culture.</title>
        <authorList>
            <person name="Gilroy R."/>
            <person name="Ravi A."/>
            <person name="Getino M."/>
            <person name="Pursley I."/>
            <person name="Horton D.L."/>
            <person name="Alikhan N.F."/>
            <person name="Baker D."/>
            <person name="Gharbi K."/>
            <person name="Hall N."/>
            <person name="Watson M."/>
            <person name="Adriaenssens E.M."/>
            <person name="Foster-Nyarko E."/>
            <person name="Jarju S."/>
            <person name="Secka A."/>
            <person name="Antonio M."/>
            <person name="Oren A."/>
            <person name="Chaudhuri R.R."/>
            <person name="La Ragione R."/>
            <person name="Hildebrand F."/>
            <person name="Pallen M.J."/>
        </authorList>
    </citation>
    <scope>NUCLEOTIDE SEQUENCE</scope>
    <source>
        <strain evidence="3">ChiSjej4B22-8349</strain>
    </source>
</reference>
<dbReference type="SUPFAM" id="SSF53067">
    <property type="entry name" value="Actin-like ATPase domain"/>
    <property type="match status" value="2"/>
</dbReference>
<dbReference type="AlphaFoldDB" id="A0A9D1SVA4"/>
<comment type="similarity">
    <text evidence="1">Belongs to the GppA/Ppx family.</text>
</comment>
<dbReference type="EMBL" id="DVOB01000106">
    <property type="protein sequence ID" value="HIU96011.1"/>
    <property type="molecule type" value="Genomic_DNA"/>
</dbReference>
<evidence type="ECO:0000313" key="4">
    <source>
        <dbReference type="Proteomes" id="UP000824130"/>
    </source>
</evidence>
<sequence length="299" mass="33191">MKYSVIDIGSNSMRLTVYKVKNGSFKILFKDKRMAGLAGYVEKGCISDRGIKRACDLLLEFKSTLESFDITERAYVFATASLRNIVNSDEAAARITEETGFNIDIVTGEQEAILGYQGVMRELYISDGILIDIGGASTEMVIFENGNIVSPRSYRVGSLKLFKDCVKHILPGKSSKERIKAAIEAELEKQPIKITNPYNKLICTGGTARSVFKFARYLDIIPASSNMMLARDLKKVGKFLTGERKEAADMILKVDPERIHTIIPGYMILQSIADQTGAKKIIVSNYGVREGYLCRKVLG</sequence>
<gene>
    <name evidence="3" type="ORF">IAD25_04780</name>
</gene>
<dbReference type="PANTHER" id="PTHR30005">
    <property type="entry name" value="EXOPOLYPHOSPHATASE"/>
    <property type="match status" value="1"/>
</dbReference>
<dbReference type="Pfam" id="PF02541">
    <property type="entry name" value="Ppx-GppA"/>
    <property type="match status" value="1"/>
</dbReference>